<organism evidence="1 2">
    <name type="scientific">Caulobacter hibisci</name>
    <dbReference type="NCBI Taxonomy" id="2035993"/>
    <lineage>
        <taxon>Bacteria</taxon>
        <taxon>Pseudomonadati</taxon>
        <taxon>Pseudomonadota</taxon>
        <taxon>Alphaproteobacteria</taxon>
        <taxon>Caulobacterales</taxon>
        <taxon>Caulobacteraceae</taxon>
        <taxon>Caulobacter</taxon>
    </lineage>
</organism>
<keyword evidence="2" id="KW-1185">Reference proteome</keyword>
<name>A0ABS0SZ16_9CAUL</name>
<evidence type="ECO:0000313" key="2">
    <source>
        <dbReference type="Proteomes" id="UP000639859"/>
    </source>
</evidence>
<sequence length="50" mass="5237">MSATDESSLEAKIADCLLGDGQARPADLIHFLDRAPDAPPMEGDALDKAP</sequence>
<accession>A0ABS0SZ16</accession>
<dbReference type="EMBL" id="JADWOX010000008">
    <property type="protein sequence ID" value="MBI1684681.1"/>
    <property type="molecule type" value="Genomic_DNA"/>
</dbReference>
<evidence type="ECO:0000313" key="1">
    <source>
        <dbReference type="EMBL" id="MBI1684681.1"/>
    </source>
</evidence>
<gene>
    <name evidence="1" type="ORF">I4Q42_13495</name>
</gene>
<dbReference type="Proteomes" id="UP000639859">
    <property type="component" value="Unassembled WGS sequence"/>
</dbReference>
<comment type="caution">
    <text evidence="1">The sequence shown here is derived from an EMBL/GenBank/DDBJ whole genome shotgun (WGS) entry which is preliminary data.</text>
</comment>
<reference evidence="1 2" key="1">
    <citation type="submission" date="2020-11" db="EMBL/GenBank/DDBJ databases">
        <title>genome sequence of strain KACC 18849.</title>
        <authorList>
            <person name="Gao J."/>
            <person name="Zhang X."/>
        </authorList>
    </citation>
    <scope>NUCLEOTIDE SEQUENCE [LARGE SCALE GENOMIC DNA]</scope>
    <source>
        <strain evidence="1 2">KACC 18849</strain>
    </source>
</reference>
<protein>
    <submittedName>
        <fullName evidence="1">Uncharacterized protein</fullName>
    </submittedName>
</protein>
<proteinExistence type="predicted"/>
<dbReference type="RefSeq" id="WP_198576591.1">
    <property type="nucleotide sequence ID" value="NZ_JADWOX010000008.1"/>
</dbReference>